<keyword evidence="8" id="KW-0413">Isomerase</keyword>
<dbReference type="PANTHER" id="PTHR30153">
    <property type="entry name" value="REPLICATIVE DNA HELICASE DNAB"/>
    <property type="match status" value="1"/>
</dbReference>
<comment type="catalytic activity">
    <reaction evidence="10">
        <text>ATP + H2O = ADP + phosphate + H(+)</text>
        <dbReference type="Rhea" id="RHEA:13065"/>
        <dbReference type="ChEBI" id="CHEBI:15377"/>
        <dbReference type="ChEBI" id="CHEBI:15378"/>
        <dbReference type="ChEBI" id="CHEBI:30616"/>
        <dbReference type="ChEBI" id="CHEBI:43474"/>
        <dbReference type="ChEBI" id="CHEBI:456216"/>
        <dbReference type="EC" id="5.6.2.3"/>
    </reaction>
</comment>
<organism evidence="12 13">
    <name type="scientific">Kineosporia succinea</name>
    <dbReference type="NCBI Taxonomy" id="84632"/>
    <lineage>
        <taxon>Bacteria</taxon>
        <taxon>Bacillati</taxon>
        <taxon>Actinomycetota</taxon>
        <taxon>Actinomycetes</taxon>
        <taxon>Kineosporiales</taxon>
        <taxon>Kineosporiaceae</taxon>
        <taxon>Kineosporia</taxon>
    </lineage>
</organism>
<dbReference type="CDD" id="cd00984">
    <property type="entry name" value="DnaB_C"/>
    <property type="match status" value="1"/>
</dbReference>
<dbReference type="InterPro" id="IPR036185">
    <property type="entry name" value="DNA_heli_DnaB-like_N_sf"/>
</dbReference>
<dbReference type="Gene3D" id="3.40.50.300">
    <property type="entry name" value="P-loop containing nucleotide triphosphate hydrolases"/>
    <property type="match status" value="1"/>
</dbReference>
<evidence type="ECO:0000259" key="11">
    <source>
        <dbReference type="PROSITE" id="PS51199"/>
    </source>
</evidence>
<evidence type="ECO:0000256" key="5">
    <source>
        <dbReference type="ARBA" id="ARBA00022806"/>
    </source>
</evidence>
<dbReference type="InterPro" id="IPR007694">
    <property type="entry name" value="DNA_helicase_DnaB-like_C"/>
</dbReference>
<dbReference type="InterPro" id="IPR027417">
    <property type="entry name" value="P-loop_NTPase"/>
</dbReference>
<dbReference type="Pfam" id="PF00772">
    <property type="entry name" value="DnaB"/>
    <property type="match status" value="1"/>
</dbReference>
<keyword evidence="6" id="KW-0067">ATP-binding</keyword>
<dbReference type="PANTHER" id="PTHR30153:SF2">
    <property type="entry name" value="REPLICATIVE DNA HELICASE"/>
    <property type="match status" value="1"/>
</dbReference>
<dbReference type="PROSITE" id="PS51199">
    <property type="entry name" value="SF4_HELICASE"/>
    <property type="match status" value="1"/>
</dbReference>
<dbReference type="InterPro" id="IPR016136">
    <property type="entry name" value="DNA_helicase_N/primase_C"/>
</dbReference>
<keyword evidence="4 12" id="KW-0378">Hydrolase</keyword>
<comment type="caution">
    <text evidence="12">The sequence shown here is derived from an EMBL/GenBank/DDBJ whole genome shotgun (WGS) entry which is preliminary data.</text>
</comment>
<dbReference type="SUPFAM" id="SSF48024">
    <property type="entry name" value="N-terminal domain of DnaB helicase"/>
    <property type="match status" value="1"/>
</dbReference>
<dbReference type="Gene3D" id="1.10.860.10">
    <property type="entry name" value="DNAb Helicase, Chain A"/>
    <property type="match status" value="1"/>
</dbReference>
<evidence type="ECO:0000256" key="9">
    <source>
        <dbReference type="ARBA" id="ARBA00044969"/>
    </source>
</evidence>
<gene>
    <name evidence="12" type="ORF">J2S57_005098</name>
</gene>
<evidence type="ECO:0000313" key="12">
    <source>
        <dbReference type="EMBL" id="MDP9829349.1"/>
    </source>
</evidence>
<evidence type="ECO:0000313" key="13">
    <source>
        <dbReference type="Proteomes" id="UP001235712"/>
    </source>
</evidence>
<dbReference type="GO" id="GO:0003678">
    <property type="term" value="F:DNA helicase activity"/>
    <property type="evidence" value="ECO:0007669"/>
    <property type="project" value="UniProtKB-EC"/>
</dbReference>
<dbReference type="Pfam" id="PF03796">
    <property type="entry name" value="DnaB_C"/>
    <property type="match status" value="1"/>
</dbReference>
<evidence type="ECO:0000256" key="1">
    <source>
        <dbReference type="ARBA" id="ARBA00008428"/>
    </source>
</evidence>
<comment type="similarity">
    <text evidence="1">Belongs to the helicase family. DnaB subfamily.</text>
</comment>
<evidence type="ECO:0000256" key="8">
    <source>
        <dbReference type="ARBA" id="ARBA00023235"/>
    </source>
</evidence>
<dbReference type="EMBL" id="JAUSQZ010000001">
    <property type="protein sequence ID" value="MDP9829349.1"/>
    <property type="molecule type" value="Genomic_DNA"/>
</dbReference>
<evidence type="ECO:0000256" key="7">
    <source>
        <dbReference type="ARBA" id="ARBA00023125"/>
    </source>
</evidence>
<evidence type="ECO:0000256" key="6">
    <source>
        <dbReference type="ARBA" id="ARBA00022840"/>
    </source>
</evidence>
<dbReference type="Proteomes" id="UP001235712">
    <property type="component" value="Unassembled WGS sequence"/>
</dbReference>
<feature type="domain" description="SF4 helicase" evidence="11">
    <location>
        <begin position="177"/>
        <end position="438"/>
    </location>
</feature>
<dbReference type="EC" id="5.6.2.3" evidence="9"/>
<dbReference type="GO" id="GO:0016787">
    <property type="term" value="F:hydrolase activity"/>
    <property type="evidence" value="ECO:0007669"/>
    <property type="project" value="UniProtKB-KW"/>
</dbReference>
<sequence>MTAELHDVEAIHIGRYDLEAERYVLGAILATSGRALFEIGQLAPADFFRPEHEQLFALMHGMHGRGDVVEVQAVAQRLVGSPIRGIGLPQLVDMFSSCVTAANASYYAQTVRQLGRLRRLQAASMRIAQMTGSCDISAVDEVVEQARAEIDSAGDNSSTGEISSLGELLSTAMQRWQSPETGILPTGLLDFDDMLAGGLRPGHLLIVGARPAVGKSVVASVIAHAVARRGVGTLFCSLEMSRDEVTDRVAADIASVDVGRLTRRELRPEDWERLKTAQASASGWPLKVVDRADQTVSGVRARARDVSRRKGGLGLVVVDYLQLMKPSDSKAPRQEQVASISRGLKLLAKEMQVPVVALAQVNRGPMNRTDKRPAMSDLRESGSIEADADEIVLLHRDDKESPGEIEFIVEKNRHGRTGTVALAWAPHFSRVASMARGF</sequence>
<keyword evidence="7" id="KW-0238">DNA-binding</keyword>
<name>A0ABT9PAA3_9ACTN</name>
<evidence type="ECO:0000256" key="10">
    <source>
        <dbReference type="ARBA" id="ARBA00048954"/>
    </source>
</evidence>
<keyword evidence="13" id="KW-1185">Reference proteome</keyword>
<reference evidence="12 13" key="1">
    <citation type="submission" date="2023-07" db="EMBL/GenBank/DDBJ databases">
        <title>Sequencing the genomes of 1000 actinobacteria strains.</title>
        <authorList>
            <person name="Klenk H.-P."/>
        </authorList>
    </citation>
    <scope>NUCLEOTIDE SEQUENCE [LARGE SCALE GENOMIC DNA]</scope>
    <source>
        <strain evidence="12 13">DSM 44388</strain>
    </source>
</reference>
<evidence type="ECO:0000256" key="4">
    <source>
        <dbReference type="ARBA" id="ARBA00022801"/>
    </source>
</evidence>
<evidence type="ECO:0000256" key="3">
    <source>
        <dbReference type="ARBA" id="ARBA00022741"/>
    </source>
</evidence>
<dbReference type="RefSeq" id="WP_307247456.1">
    <property type="nucleotide sequence ID" value="NZ_JAUSQZ010000001.1"/>
</dbReference>
<keyword evidence="3" id="KW-0547">Nucleotide-binding</keyword>
<proteinExistence type="inferred from homology"/>
<dbReference type="SUPFAM" id="SSF52540">
    <property type="entry name" value="P-loop containing nucleoside triphosphate hydrolases"/>
    <property type="match status" value="1"/>
</dbReference>
<dbReference type="InterPro" id="IPR007693">
    <property type="entry name" value="DNA_helicase_DnaB-like_N"/>
</dbReference>
<protein>
    <recommendedName>
        <fullName evidence="9">DNA 5'-3' helicase</fullName>
        <ecNumber evidence="9">5.6.2.3</ecNumber>
    </recommendedName>
</protein>
<accession>A0ABT9PAA3</accession>
<keyword evidence="5 12" id="KW-0347">Helicase</keyword>
<keyword evidence="2" id="KW-0235">DNA replication</keyword>
<evidence type="ECO:0000256" key="2">
    <source>
        <dbReference type="ARBA" id="ARBA00022705"/>
    </source>
</evidence>